<dbReference type="AlphaFoldDB" id="A0A101LVW6"/>
<geneLocation type="mitochondrion" evidence="1"/>
<protein>
    <submittedName>
        <fullName evidence="1">Uncharacterized protein</fullName>
    </submittedName>
</protein>
<keyword evidence="1" id="KW-0496">Mitochondrion</keyword>
<dbReference type="EMBL" id="LKAM01000013">
    <property type="protein sequence ID" value="KUM46123.1"/>
    <property type="molecule type" value="Genomic_DNA"/>
</dbReference>
<evidence type="ECO:0000313" key="1">
    <source>
        <dbReference type="EMBL" id="KUM46123.1"/>
    </source>
</evidence>
<reference evidence="1" key="1">
    <citation type="journal article" date="2015" name="Genome Biol. Evol.">
        <title>Organellar Genomes of White Spruce (Picea glauca): Assembly and Annotation.</title>
        <authorList>
            <person name="Jackman S.D."/>
            <person name="Warren R.L."/>
            <person name="Gibb E.A."/>
            <person name="Vandervalk B.P."/>
            <person name="Mohamadi H."/>
            <person name="Chu J."/>
            <person name="Raymond A."/>
            <person name="Pleasance S."/>
            <person name="Coope R."/>
            <person name="Wildung M.R."/>
            <person name="Ritland C.E."/>
            <person name="Bousquet J."/>
            <person name="Jones S.J."/>
            <person name="Bohlmann J."/>
            <person name="Birol I."/>
        </authorList>
    </citation>
    <scope>NUCLEOTIDE SEQUENCE [LARGE SCALE GENOMIC DNA]</scope>
    <source>
        <tissue evidence="1">Flushing bud</tissue>
    </source>
</reference>
<sequence>MIPYHLSFLLTNRKEILRNIGVLGQAKRVSLIIPLLITLELSHRGTLYSQLISGLPFVLPY</sequence>
<gene>
    <name evidence="1" type="ORF">ABT39_MTgene1929</name>
</gene>
<accession>A0A101LVW6</accession>
<proteinExistence type="predicted"/>
<name>A0A101LVW6_PICGL</name>
<comment type="caution">
    <text evidence="1">The sequence shown here is derived from an EMBL/GenBank/DDBJ whole genome shotgun (WGS) entry which is preliminary data.</text>
</comment>
<organism evidence="1">
    <name type="scientific">Picea glauca</name>
    <name type="common">White spruce</name>
    <name type="synonym">Pinus glauca</name>
    <dbReference type="NCBI Taxonomy" id="3330"/>
    <lineage>
        <taxon>Eukaryota</taxon>
        <taxon>Viridiplantae</taxon>
        <taxon>Streptophyta</taxon>
        <taxon>Embryophyta</taxon>
        <taxon>Tracheophyta</taxon>
        <taxon>Spermatophyta</taxon>
        <taxon>Pinopsida</taxon>
        <taxon>Pinidae</taxon>
        <taxon>Conifers I</taxon>
        <taxon>Pinales</taxon>
        <taxon>Pinaceae</taxon>
        <taxon>Picea</taxon>
    </lineage>
</organism>